<dbReference type="RefSeq" id="WP_207871601.1">
    <property type="nucleotide sequence ID" value="NZ_CP147251.1"/>
</dbReference>
<dbReference type="CDD" id="cd00093">
    <property type="entry name" value="HTH_XRE"/>
    <property type="match status" value="1"/>
</dbReference>
<accession>A0ABZ2SSG1</accession>
<feature type="transmembrane region" description="Helical" evidence="2">
    <location>
        <begin position="85"/>
        <end position="105"/>
    </location>
</feature>
<dbReference type="EMBL" id="CP147251">
    <property type="protein sequence ID" value="WYJ78487.1"/>
    <property type="molecule type" value="Genomic_DNA"/>
</dbReference>
<gene>
    <name evidence="4" type="ORF">DOK78_003144</name>
</gene>
<dbReference type="Pfam" id="PF01381">
    <property type="entry name" value="HTH_3"/>
    <property type="match status" value="1"/>
</dbReference>
<keyword evidence="1" id="KW-0238">DNA-binding</keyword>
<evidence type="ECO:0000313" key="4">
    <source>
        <dbReference type="EMBL" id="WYJ78487.1"/>
    </source>
</evidence>
<dbReference type="SUPFAM" id="SSF47413">
    <property type="entry name" value="lambda repressor-like DNA-binding domains"/>
    <property type="match status" value="1"/>
</dbReference>
<protein>
    <recommendedName>
        <fullName evidence="3">HTH cro/C1-type domain-containing protein</fullName>
    </recommendedName>
</protein>
<dbReference type="SMART" id="SM00530">
    <property type="entry name" value="HTH_XRE"/>
    <property type="match status" value="1"/>
</dbReference>
<reference evidence="4 5" key="1">
    <citation type="submission" date="2021-03" db="EMBL/GenBank/DDBJ databases">
        <authorList>
            <person name="Gilmore M.S."/>
            <person name="Schwartzman J."/>
            <person name="Van Tyne D."/>
            <person name="Martin M."/>
            <person name="Earl A.M."/>
            <person name="Manson A.L."/>
            <person name="Straub T."/>
            <person name="Salamzade R."/>
            <person name="Saavedra J."/>
            <person name="Lebreton F."/>
            <person name="Prichula J."/>
            <person name="Schaufler K."/>
            <person name="Gaca A."/>
            <person name="Sgardioli B."/>
            <person name="Wagenaar J."/>
            <person name="Strong T."/>
        </authorList>
    </citation>
    <scope>NUCLEOTIDE SEQUENCE [LARGE SCALE GENOMIC DNA]</scope>
    <source>
        <strain evidence="4 5">DIV2402</strain>
    </source>
</reference>
<sequence length="220" mass="24936">MKSLGEQLKQYRIDNNWTQQELADKLAVSRTMISNWESGKSFPDLDYLVSLSRLFDVPLENLFSKDTSVVKKITHEQKQNRLKGYLILGLLTVIFFLIGGLALTYQGSNFSQIMTAHEVSITQIPQEKREEWLPVSFTDTKEQTVPYLSTRALLGIKSVVNGSETASVSLRITRLSDNQKIGEYILEPNAQQALPNLQRNEKYLVEISSDAETCILSFIS</sequence>
<evidence type="ECO:0000259" key="3">
    <source>
        <dbReference type="PROSITE" id="PS50943"/>
    </source>
</evidence>
<keyword evidence="2" id="KW-0472">Membrane</keyword>
<name>A0ABZ2SSG1_9ENTE</name>
<feature type="domain" description="HTH cro/C1-type" evidence="3">
    <location>
        <begin position="8"/>
        <end position="62"/>
    </location>
</feature>
<proteinExistence type="predicted"/>
<keyword evidence="5" id="KW-1185">Reference proteome</keyword>
<dbReference type="Proteomes" id="UP000664701">
    <property type="component" value="Chromosome"/>
</dbReference>
<dbReference type="PANTHER" id="PTHR46558">
    <property type="entry name" value="TRACRIPTIONAL REGULATORY PROTEIN-RELATED-RELATED"/>
    <property type="match status" value="1"/>
</dbReference>
<dbReference type="InterPro" id="IPR001387">
    <property type="entry name" value="Cro/C1-type_HTH"/>
</dbReference>
<evidence type="ECO:0000256" key="2">
    <source>
        <dbReference type="SAM" id="Phobius"/>
    </source>
</evidence>
<dbReference type="PROSITE" id="PS50943">
    <property type="entry name" value="HTH_CROC1"/>
    <property type="match status" value="1"/>
</dbReference>
<organism evidence="4 5">
    <name type="scientific">Candidatus Enterococcus lowellii</name>
    <dbReference type="NCBI Taxonomy" id="2230877"/>
    <lineage>
        <taxon>Bacteria</taxon>
        <taxon>Bacillati</taxon>
        <taxon>Bacillota</taxon>
        <taxon>Bacilli</taxon>
        <taxon>Lactobacillales</taxon>
        <taxon>Enterococcaceae</taxon>
        <taxon>Enterococcus</taxon>
    </lineage>
</organism>
<evidence type="ECO:0000313" key="5">
    <source>
        <dbReference type="Proteomes" id="UP000664701"/>
    </source>
</evidence>
<keyword evidence="2" id="KW-1133">Transmembrane helix</keyword>
<dbReference type="InterPro" id="IPR010982">
    <property type="entry name" value="Lambda_DNA-bd_dom_sf"/>
</dbReference>
<evidence type="ECO:0000256" key="1">
    <source>
        <dbReference type="ARBA" id="ARBA00023125"/>
    </source>
</evidence>
<keyword evidence="2" id="KW-0812">Transmembrane</keyword>
<reference evidence="4 5" key="2">
    <citation type="submission" date="2024-03" db="EMBL/GenBank/DDBJ databases">
        <title>The Genome Sequence of Enterococcus sp. DIV2402.</title>
        <authorList>
            <consortium name="The Broad Institute Genomics Platform"/>
            <consortium name="The Broad Institute Microbial Omics Core"/>
            <consortium name="The Broad Institute Genomic Center for Infectious Diseases"/>
            <person name="Earl A."/>
            <person name="Manson A."/>
            <person name="Gilmore M."/>
            <person name="Schwartman J."/>
            <person name="Shea T."/>
            <person name="Abouelleil A."/>
            <person name="Cao P."/>
            <person name="Chapman S."/>
            <person name="Cusick C."/>
            <person name="Young S."/>
            <person name="Neafsey D."/>
            <person name="Nusbaum C."/>
            <person name="Birren B."/>
        </authorList>
    </citation>
    <scope>NUCLEOTIDE SEQUENCE [LARGE SCALE GENOMIC DNA]</scope>
    <source>
        <strain evidence="4 5">DIV2402</strain>
    </source>
</reference>
<dbReference type="Gene3D" id="1.10.260.40">
    <property type="entry name" value="lambda repressor-like DNA-binding domains"/>
    <property type="match status" value="1"/>
</dbReference>
<dbReference type="PANTHER" id="PTHR46558:SF15">
    <property type="entry name" value="HELIX-TURN-HELIX DOMAIN PROTEIN"/>
    <property type="match status" value="1"/>
</dbReference>